<evidence type="ECO:0000313" key="2">
    <source>
        <dbReference type="EMBL" id="PPE04110.1"/>
    </source>
</evidence>
<accession>A0A2S5R9Y5</accession>
<organism evidence="2 3">
    <name type="scientific">Williamsoniiplasma lucivorax</name>
    <dbReference type="NCBI Taxonomy" id="209274"/>
    <lineage>
        <taxon>Bacteria</taxon>
        <taxon>Bacillati</taxon>
        <taxon>Mycoplasmatota</taxon>
        <taxon>Mollicutes</taxon>
        <taxon>Entomoplasmatales</taxon>
        <taxon>Williamsoniiplasma</taxon>
    </lineage>
</organism>
<evidence type="ECO:0000259" key="1">
    <source>
        <dbReference type="Pfam" id="PF00144"/>
    </source>
</evidence>
<dbReference type="Gene3D" id="3.40.710.10">
    <property type="entry name" value="DD-peptidase/beta-lactamase superfamily"/>
    <property type="match status" value="1"/>
</dbReference>
<dbReference type="SUPFAM" id="SSF56601">
    <property type="entry name" value="beta-lactamase/transpeptidase-like"/>
    <property type="match status" value="1"/>
</dbReference>
<evidence type="ECO:0000313" key="3">
    <source>
        <dbReference type="Proteomes" id="UP000237865"/>
    </source>
</evidence>
<comment type="caution">
    <text evidence="2">The sequence shown here is derived from an EMBL/GenBank/DDBJ whole genome shotgun (WGS) entry which is preliminary data.</text>
</comment>
<dbReference type="InterPro" id="IPR001466">
    <property type="entry name" value="Beta-lactam-related"/>
</dbReference>
<dbReference type="InterPro" id="IPR050789">
    <property type="entry name" value="Diverse_Enzym_Activities"/>
</dbReference>
<dbReference type="PANTHER" id="PTHR43283:SF3">
    <property type="entry name" value="BETA-LACTAMASE FAMILY PROTEIN (AFU_ORTHOLOGUE AFUA_5G07500)"/>
    <property type="match status" value="1"/>
</dbReference>
<keyword evidence="3" id="KW-1185">Reference proteome</keyword>
<dbReference type="PANTHER" id="PTHR43283">
    <property type="entry name" value="BETA-LACTAMASE-RELATED"/>
    <property type="match status" value="1"/>
</dbReference>
<dbReference type="Pfam" id="PF00144">
    <property type="entry name" value="Beta-lactamase"/>
    <property type="match status" value="1"/>
</dbReference>
<gene>
    <name evidence="2" type="ORF">ELUCI_v1c08900</name>
</gene>
<protein>
    <recommendedName>
        <fullName evidence="1">Beta-lactamase-related domain-containing protein</fullName>
    </recommendedName>
</protein>
<dbReference type="AlphaFoldDB" id="A0A2S5R9Y5"/>
<dbReference type="InterPro" id="IPR012338">
    <property type="entry name" value="Beta-lactam/transpept-like"/>
</dbReference>
<proteinExistence type="predicted"/>
<reference evidence="2 3" key="1">
    <citation type="submission" date="2017-11" db="EMBL/GenBank/DDBJ databases">
        <title>Genome sequence of Entomoplasma lucivorax PIPN-2 (ATCC 49196).</title>
        <authorList>
            <person name="Lo W.-S."/>
            <person name="Gasparich G.E."/>
            <person name="Kuo C.-H."/>
        </authorList>
    </citation>
    <scope>NUCLEOTIDE SEQUENCE [LARGE SCALE GENOMIC DNA]</scope>
    <source>
        <strain evidence="2 3">PIPN-2</strain>
    </source>
</reference>
<dbReference type="EMBL" id="PHNE01000006">
    <property type="protein sequence ID" value="PPE04110.1"/>
    <property type="molecule type" value="Genomic_DNA"/>
</dbReference>
<sequence length="382" mass="43202">MSRFKNSEKCLDGFFNDQLFTGAVLTITENKKVIHHQAYGLNDLEKQTPMQANMIFMGYSLTKIATAIGAMIGLEQGLFQLDDPVAQYLPEFKTLQVLNSNHPQAQNVLTIRHLLTMTGGMSLIWGRSEVEEQTRKCVAQMVENNWTLREFVKNLAQVPVKFEPGSDWLYGMDLDVFGAIIEVTAKKTFAQFLKDEIFDKLEMPDTRFYITDKTREANVFKVRTANELVKVPHFGLLMPKQRYVEPNCALGGNGLYTTSGDYIKLANVLIDGVGGNGVRILSPKSVEMLQTDQIQHLTGVKLMSFNSNYTYSFGMRVRIKNDLYPITNIGEMGWDGFLGSTLLVDPEKKVAMVLMLSTAYAKNEVVQTKFFDAFYEDLKHFA</sequence>
<dbReference type="Proteomes" id="UP000237865">
    <property type="component" value="Unassembled WGS sequence"/>
</dbReference>
<dbReference type="STRING" id="1399797.GCA_000518285_01069"/>
<feature type="domain" description="Beta-lactamase-related" evidence="1">
    <location>
        <begin position="17"/>
        <end position="361"/>
    </location>
</feature>
<name>A0A2S5R9Y5_9MOLU</name>
<dbReference type="RefSeq" id="WP_028127102.1">
    <property type="nucleotide sequence ID" value="NZ_PHNE01000006.1"/>
</dbReference>